<feature type="transmembrane region" description="Helical" evidence="10">
    <location>
        <begin position="42"/>
        <end position="59"/>
    </location>
</feature>
<keyword evidence="12" id="KW-1185">Reference proteome</keyword>
<keyword evidence="11" id="KW-0969">Cilium</keyword>
<keyword evidence="4 10" id="KW-1003">Cell membrane</keyword>
<sequence>MINLTTGQLEAWLAQYLWPFLRIGACFMMAPIFGAGFVPPRVRLFLAGAITFIVAPLIPPTNVEVFSFAAVIVTLHQVLIGFASAFALQLIFDALAMGGQLLANTMGLGFAFNVDPLRGVSTPVLGQLYMILVTLTFLAINGHLVLIELLVQGFTTLPVGMTGLDSQMIWRLGEWGSQLFAGALVVALPGMAALLVVNLAFGVMSRAAPTLNLFAVGFPITLISGLVIMYVGLPSVLAAFNQSLEAAFGVIRTLLRISP</sequence>
<dbReference type="EMBL" id="JBHSDU010000003">
    <property type="protein sequence ID" value="MFC4308524.1"/>
    <property type="molecule type" value="Genomic_DNA"/>
</dbReference>
<comment type="function">
    <text evidence="1 10">Role in flagellar biosynthesis.</text>
</comment>
<dbReference type="PANTHER" id="PTHR30065:SF8">
    <property type="entry name" value="FLAGELLAR BIOSYNTHETIC PROTEIN FLIR"/>
    <property type="match status" value="1"/>
</dbReference>
<dbReference type="Pfam" id="PF01311">
    <property type="entry name" value="Bac_export_1"/>
    <property type="match status" value="1"/>
</dbReference>
<gene>
    <name evidence="11" type="primary">fliR</name>
    <name evidence="11" type="ORF">ACFPN2_05460</name>
</gene>
<evidence type="ECO:0000313" key="11">
    <source>
        <dbReference type="EMBL" id="MFC4308524.1"/>
    </source>
</evidence>
<feature type="transmembrane region" description="Helical" evidence="10">
    <location>
        <begin position="16"/>
        <end position="35"/>
    </location>
</feature>
<accession>A0ABV8SLN7</accession>
<protein>
    <recommendedName>
        <fullName evidence="3 9">Flagellar biosynthetic protein FliR</fullName>
    </recommendedName>
</protein>
<comment type="subcellular location">
    <subcellularLocation>
        <location evidence="10">Cell membrane</location>
        <topology evidence="10">Multi-pass membrane protein</topology>
    </subcellularLocation>
    <subcellularLocation>
        <location evidence="10">Bacterial flagellum basal body</location>
    </subcellularLocation>
</comment>
<evidence type="ECO:0000313" key="12">
    <source>
        <dbReference type="Proteomes" id="UP001595904"/>
    </source>
</evidence>
<evidence type="ECO:0000256" key="7">
    <source>
        <dbReference type="ARBA" id="ARBA00023136"/>
    </source>
</evidence>
<dbReference type="InterPro" id="IPR002010">
    <property type="entry name" value="T3SS_IM_R"/>
</dbReference>
<organism evidence="11 12">
    <name type="scientific">Steroidobacter flavus</name>
    <dbReference type="NCBI Taxonomy" id="1842136"/>
    <lineage>
        <taxon>Bacteria</taxon>
        <taxon>Pseudomonadati</taxon>
        <taxon>Pseudomonadota</taxon>
        <taxon>Gammaproteobacteria</taxon>
        <taxon>Steroidobacterales</taxon>
        <taxon>Steroidobacteraceae</taxon>
        <taxon>Steroidobacter</taxon>
    </lineage>
</organism>
<evidence type="ECO:0000256" key="3">
    <source>
        <dbReference type="ARBA" id="ARBA00021717"/>
    </source>
</evidence>
<keyword evidence="6 10" id="KW-1133">Transmembrane helix</keyword>
<comment type="similarity">
    <text evidence="2 10">Belongs to the FliR/MopE/SpaR family.</text>
</comment>
<evidence type="ECO:0000256" key="4">
    <source>
        <dbReference type="ARBA" id="ARBA00022475"/>
    </source>
</evidence>
<dbReference type="RefSeq" id="WP_380595624.1">
    <property type="nucleotide sequence ID" value="NZ_JBHSDU010000003.1"/>
</dbReference>
<name>A0ABV8SLN7_9GAMM</name>
<comment type="caution">
    <text evidence="11">The sequence shown here is derived from an EMBL/GenBank/DDBJ whole genome shotgun (WGS) entry which is preliminary data.</text>
</comment>
<dbReference type="PANTHER" id="PTHR30065">
    <property type="entry name" value="FLAGELLAR BIOSYNTHETIC PROTEIN FLIR"/>
    <property type="match status" value="1"/>
</dbReference>
<feature type="transmembrane region" description="Helical" evidence="10">
    <location>
        <begin position="213"/>
        <end position="233"/>
    </location>
</feature>
<keyword evidence="11" id="KW-0282">Flagellum</keyword>
<dbReference type="NCBIfam" id="TIGR01400">
    <property type="entry name" value="fliR"/>
    <property type="match status" value="1"/>
</dbReference>
<keyword evidence="5 10" id="KW-0812">Transmembrane</keyword>
<evidence type="ECO:0000256" key="5">
    <source>
        <dbReference type="ARBA" id="ARBA00022692"/>
    </source>
</evidence>
<dbReference type="PRINTS" id="PR00953">
    <property type="entry name" value="TYPE3IMRPROT"/>
</dbReference>
<evidence type="ECO:0000256" key="10">
    <source>
        <dbReference type="RuleBase" id="RU362071"/>
    </source>
</evidence>
<evidence type="ECO:0000256" key="8">
    <source>
        <dbReference type="ARBA" id="ARBA00023143"/>
    </source>
</evidence>
<keyword evidence="11" id="KW-0966">Cell projection</keyword>
<reference evidence="12" key="1">
    <citation type="journal article" date="2019" name="Int. J. Syst. Evol. Microbiol.">
        <title>The Global Catalogue of Microorganisms (GCM) 10K type strain sequencing project: providing services to taxonomists for standard genome sequencing and annotation.</title>
        <authorList>
            <consortium name="The Broad Institute Genomics Platform"/>
            <consortium name="The Broad Institute Genome Sequencing Center for Infectious Disease"/>
            <person name="Wu L."/>
            <person name="Ma J."/>
        </authorList>
    </citation>
    <scope>NUCLEOTIDE SEQUENCE [LARGE SCALE GENOMIC DNA]</scope>
    <source>
        <strain evidence="12">CGMCC 1.10759</strain>
    </source>
</reference>
<proteinExistence type="inferred from homology"/>
<evidence type="ECO:0000256" key="6">
    <source>
        <dbReference type="ARBA" id="ARBA00022989"/>
    </source>
</evidence>
<feature type="transmembrane region" description="Helical" evidence="10">
    <location>
        <begin position="128"/>
        <end position="155"/>
    </location>
</feature>
<evidence type="ECO:0000256" key="9">
    <source>
        <dbReference type="NCBIfam" id="TIGR01400"/>
    </source>
</evidence>
<keyword evidence="8 10" id="KW-0975">Bacterial flagellum</keyword>
<feature type="transmembrane region" description="Helical" evidence="10">
    <location>
        <begin position="175"/>
        <end position="201"/>
    </location>
</feature>
<evidence type="ECO:0000256" key="2">
    <source>
        <dbReference type="ARBA" id="ARBA00009772"/>
    </source>
</evidence>
<dbReference type="InterPro" id="IPR006303">
    <property type="entry name" value="FliR"/>
</dbReference>
<keyword evidence="7 10" id="KW-0472">Membrane</keyword>
<evidence type="ECO:0000256" key="1">
    <source>
        <dbReference type="ARBA" id="ARBA00002578"/>
    </source>
</evidence>
<dbReference type="Proteomes" id="UP001595904">
    <property type="component" value="Unassembled WGS sequence"/>
</dbReference>